<dbReference type="Gene3D" id="2.40.70.10">
    <property type="entry name" value="Acid Proteases"/>
    <property type="match status" value="1"/>
</dbReference>
<name>A0A7K3LAE9_9MYCO</name>
<evidence type="ECO:0000259" key="2">
    <source>
        <dbReference type="Pfam" id="PF20729"/>
    </source>
</evidence>
<dbReference type="Proteomes" id="UP000466523">
    <property type="component" value="Unassembled WGS sequence"/>
</dbReference>
<dbReference type="AlphaFoldDB" id="A0A7K3LAE9"/>
<dbReference type="NCBIfam" id="NF038019">
    <property type="entry name" value="PE_process_PecA"/>
    <property type="match status" value="1"/>
</dbReference>
<dbReference type="GO" id="GO:0006508">
    <property type="term" value="P:proteolysis"/>
    <property type="evidence" value="ECO:0007669"/>
    <property type="project" value="UniProtKB-KW"/>
</dbReference>
<organism evidence="3 4">
    <name type="scientific">Mycolicibacter kumamotonensis</name>
    <dbReference type="NCBI Taxonomy" id="354243"/>
    <lineage>
        <taxon>Bacteria</taxon>
        <taxon>Bacillati</taxon>
        <taxon>Actinomycetota</taxon>
        <taxon>Actinomycetes</taxon>
        <taxon>Mycobacteriales</taxon>
        <taxon>Mycobacteriaceae</taxon>
        <taxon>Mycolicibacter</taxon>
    </lineage>
</organism>
<gene>
    <name evidence="3" type="ORF">GWR20_09270</name>
</gene>
<dbReference type="PROSITE" id="PS51318">
    <property type="entry name" value="TAT"/>
    <property type="match status" value="1"/>
</dbReference>
<keyword evidence="3" id="KW-0645">Protease</keyword>
<dbReference type="EMBL" id="JAACYR010000025">
    <property type="protein sequence ID" value="NDJ89348.1"/>
    <property type="molecule type" value="Genomic_DNA"/>
</dbReference>
<protein>
    <submittedName>
        <fullName evidence="3">PecA family PE domain-processing aspartic protease</fullName>
    </submittedName>
</protein>
<evidence type="ECO:0000313" key="4">
    <source>
        <dbReference type="Proteomes" id="UP000466523"/>
    </source>
</evidence>
<keyword evidence="3" id="KW-0378">Hydrolase</keyword>
<comment type="caution">
    <text evidence="3">The sequence shown here is derived from an EMBL/GenBank/DDBJ whole genome shotgun (WGS) entry which is preliminary data.</text>
</comment>
<evidence type="ECO:0000313" key="3">
    <source>
        <dbReference type="EMBL" id="NDJ89348.1"/>
    </source>
</evidence>
<sequence>MAVHRRRVVGATATVGAFLAFGAAPAAHADFDDLFQPIIDALSAVDPGIAVDTDPGSALASLDSLLDGWYQNLVYTPINDLEQWLFGGAADTSTAGSAVASSSDTVVPDTFTVPMEVNATTEPVVSVSVGGGSAADVLVDTGAAGLVMPIWNINPFGITGLPTGFNIGQFGGALDYFYVELPTTVTFTDAAGDTVTADTSVDAVLFAFPADFNIFGPWSIQDYLGPANVVGVLGVGPNALGPTPDHIPTADLPGDLGKGLLIDQADKELIFGANPLTGGTAVAGAPWTTLDLSINGSTPQPVSAVVDSGGVYGTMPSSVLNGIQPQQNGGLPDGTTIAVYQHGTNNLLYEYTVHNVNGVFNSPTVTSGDTMNTGNIPFAQQPIYISYSPAGGGQTIFGGVGPNTIDA</sequence>
<evidence type="ECO:0000256" key="1">
    <source>
        <dbReference type="SAM" id="SignalP"/>
    </source>
</evidence>
<keyword evidence="1" id="KW-0732">Signal</keyword>
<feature type="chain" id="PRO_5029836577" evidence="1">
    <location>
        <begin position="30"/>
        <end position="407"/>
    </location>
</feature>
<feature type="domain" description="PE cleavage protein A C-terminal" evidence="2">
    <location>
        <begin position="112"/>
        <end position="395"/>
    </location>
</feature>
<dbReference type="GO" id="GO:0004190">
    <property type="term" value="F:aspartic-type endopeptidase activity"/>
    <property type="evidence" value="ECO:0007669"/>
    <property type="project" value="InterPro"/>
</dbReference>
<dbReference type="InterPro" id="IPR021109">
    <property type="entry name" value="Peptidase_aspartic_dom_sf"/>
</dbReference>
<feature type="signal peptide" evidence="1">
    <location>
        <begin position="1"/>
        <end position="29"/>
    </location>
</feature>
<accession>A0A7K3LAE9</accession>
<dbReference type="Pfam" id="PF20729">
    <property type="entry name" value="PE-PGRS_C"/>
    <property type="match status" value="1"/>
</dbReference>
<proteinExistence type="predicted"/>
<dbReference type="RefSeq" id="WP_162112219.1">
    <property type="nucleotide sequence ID" value="NZ_JAACYR010000025.1"/>
</dbReference>
<reference evidence="3 4" key="1">
    <citation type="submission" date="2020-01" db="EMBL/GenBank/DDBJ databases">
        <authorList>
            <person name="Sanchez-Estrada R."/>
            <person name="Gonzalez-Y-Merchand J.A."/>
            <person name="Rivera-Gutierrez S."/>
        </authorList>
    </citation>
    <scope>NUCLEOTIDE SEQUENCE [LARGE SCALE GENOMIC DNA]</scope>
    <source>
        <strain evidence="3 4">CST 7247</strain>
    </source>
</reference>
<dbReference type="InterPro" id="IPR006311">
    <property type="entry name" value="TAT_signal"/>
</dbReference>
<dbReference type="InterPro" id="IPR048054">
    <property type="entry name" value="PecA_C"/>
</dbReference>